<dbReference type="InterPro" id="IPR051784">
    <property type="entry name" value="Nod_factor_ABC_transporter"/>
</dbReference>
<keyword evidence="2 5" id="KW-0812">Transmembrane</keyword>
<dbReference type="EMBL" id="BMVN01000034">
    <property type="protein sequence ID" value="GHA54405.1"/>
    <property type="molecule type" value="Genomic_DNA"/>
</dbReference>
<evidence type="ECO:0000256" key="5">
    <source>
        <dbReference type="SAM" id="Phobius"/>
    </source>
</evidence>
<evidence type="ECO:0000256" key="4">
    <source>
        <dbReference type="ARBA" id="ARBA00023136"/>
    </source>
</evidence>
<dbReference type="Proteomes" id="UP000653644">
    <property type="component" value="Unassembled WGS sequence"/>
</dbReference>
<feature type="transmembrane region" description="Helical" evidence="5">
    <location>
        <begin position="21"/>
        <end position="39"/>
    </location>
</feature>
<evidence type="ECO:0000256" key="3">
    <source>
        <dbReference type="ARBA" id="ARBA00022989"/>
    </source>
</evidence>
<organism evidence="7 8">
    <name type="scientific">Streptomyces canarius</name>
    <dbReference type="NCBI Taxonomy" id="285453"/>
    <lineage>
        <taxon>Bacteria</taxon>
        <taxon>Bacillati</taxon>
        <taxon>Actinomycetota</taxon>
        <taxon>Actinomycetes</taxon>
        <taxon>Kitasatosporales</taxon>
        <taxon>Streptomycetaceae</taxon>
        <taxon>Streptomyces</taxon>
    </lineage>
</organism>
<evidence type="ECO:0000313" key="8">
    <source>
        <dbReference type="Proteomes" id="UP000653644"/>
    </source>
</evidence>
<dbReference type="InterPro" id="IPR013525">
    <property type="entry name" value="ABC2_TM"/>
</dbReference>
<feature type="transmembrane region" description="Helical" evidence="5">
    <location>
        <begin position="84"/>
        <end position="110"/>
    </location>
</feature>
<keyword evidence="4 5" id="KW-0472">Membrane</keyword>
<evidence type="ECO:0000313" key="7">
    <source>
        <dbReference type="EMBL" id="GHA54405.1"/>
    </source>
</evidence>
<dbReference type="PANTHER" id="PTHR43229">
    <property type="entry name" value="NODULATION PROTEIN J"/>
    <property type="match status" value="1"/>
</dbReference>
<evidence type="ECO:0000256" key="2">
    <source>
        <dbReference type="ARBA" id="ARBA00022692"/>
    </source>
</evidence>
<name>A0ABQ3D386_9ACTN</name>
<feature type="transmembrane region" description="Helical" evidence="5">
    <location>
        <begin position="130"/>
        <end position="157"/>
    </location>
</feature>
<accession>A0ABQ3D386</accession>
<feature type="transmembrane region" description="Helical" evidence="5">
    <location>
        <begin position="169"/>
        <end position="188"/>
    </location>
</feature>
<reference evidence="8" key="1">
    <citation type="journal article" date="2019" name="Int. J. Syst. Evol. Microbiol.">
        <title>The Global Catalogue of Microorganisms (GCM) 10K type strain sequencing project: providing services to taxonomists for standard genome sequencing and annotation.</title>
        <authorList>
            <consortium name="The Broad Institute Genomics Platform"/>
            <consortium name="The Broad Institute Genome Sequencing Center for Infectious Disease"/>
            <person name="Wu L."/>
            <person name="Ma J."/>
        </authorList>
    </citation>
    <scope>NUCLEOTIDE SEQUENCE [LARGE SCALE GENOMIC DNA]</scope>
    <source>
        <strain evidence="8">JCM 4733</strain>
    </source>
</reference>
<comment type="caution">
    <text evidence="7">The sequence shown here is derived from an EMBL/GenBank/DDBJ whole genome shotgun (WGS) entry which is preliminary data.</text>
</comment>
<protein>
    <recommendedName>
        <fullName evidence="6">ABC-2 type transporter transmembrane domain-containing protein</fullName>
    </recommendedName>
</protein>
<feature type="transmembrane region" description="Helical" evidence="5">
    <location>
        <begin position="51"/>
        <end position="72"/>
    </location>
</feature>
<dbReference type="PANTHER" id="PTHR43229:SF2">
    <property type="entry name" value="NODULATION PROTEIN J"/>
    <property type="match status" value="1"/>
</dbReference>
<dbReference type="RefSeq" id="WP_189892508.1">
    <property type="nucleotide sequence ID" value="NZ_BMVN01000034.1"/>
</dbReference>
<sequence length="254" mass="26768">MTALLAGFRLQTTVLRRSPGDLQILATVPLYTLIFLAMTDHSDRPGLAARAVLAPVLMALWSMALFTAGDIIDRDRQQGTLEATVAAPASLVLVLTGRIAAVTTISLAAFAEAWAVAYGWGVRISVHHPAVLAATVLATAFATAGSAALIAVLLVLSRGGRLYQNSLSYPFYLLSGILVPVSLLPDWVRPVSRLIFLSWSADLLRSALAAEPAGHVPQRLLALVALGLAGSAAATVLLRRVLNRVRVLGTLGHV</sequence>
<feature type="domain" description="ABC-2 type transporter transmembrane" evidence="6">
    <location>
        <begin position="23"/>
        <end position="207"/>
    </location>
</feature>
<keyword evidence="3 5" id="KW-1133">Transmembrane helix</keyword>
<dbReference type="Pfam" id="PF01061">
    <property type="entry name" value="ABC2_membrane"/>
    <property type="match status" value="1"/>
</dbReference>
<comment type="subcellular location">
    <subcellularLocation>
        <location evidence="1">Membrane</location>
        <topology evidence="1">Multi-pass membrane protein</topology>
    </subcellularLocation>
</comment>
<feature type="transmembrane region" description="Helical" evidence="5">
    <location>
        <begin position="220"/>
        <end position="238"/>
    </location>
</feature>
<keyword evidence="8" id="KW-1185">Reference proteome</keyword>
<gene>
    <name evidence="7" type="ORF">GCM10010345_68800</name>
</gene>
<evidence type="ECO:0000259" key="6">
    <source>
        <dbReference type="Pfam" id="PF01061"/>
    </source>
</evidence>
<proteinExistence type="predicted"/>
<evidence type="ECO:0000256" key="1">
    <source>
        <dbReference type="ARBA" id="ARBA00004141"/>
    </source>
</evidence>